<dbReference type="Pfam" id="PF00356">
    <property type="entry name" value="LacI"/>
    <property type="match status" value="1"/>
</dbReference>
<dbReference type="PRINTS" id="PR00036">
    <property type="entry name" value="HTHLACI"/>
</dbReference>
<dbReference type="EMBL" id="JBHUMM010000043">
    <property type="protein sequence ID" value="MFD2673169.1"/>
    <property type="molecule type" value="Genomic_DNA"/>
</dbReference>
<evidence type="ECO:0000259" key="5">
    <source>
        <dbReference type="PROSITE" id="PS50943"/>
    </source>
</evidence>
<feature type="domain" description="HTH cro/C1-type" evidence="5">
    <location>
        <begin position="4"/>
        <end position="47"/>
    </location>
</feature>
<organism evidence="6 7">
    <name type="scientific">Marinicrinis sediminis</name>
    <dbReference type="NCBI Taxonomy" id="1652465"/>
    <lineage>
        <taxon>Bacteria</taxon>
        <taxon>Bacillati</taxon>
        <taxon>Bacillota</taxon>
        <taxon>Bacilli</taxon>
        <taxon>Bacillales</taxon>
        <taxon>Paenibacillaceae</taxon>
    </lineage>
</organism>
<dbReference type="InterPro" id="IPR000843">
    <property type="entry name" value="HTH_LacI"/>
</dbReference>
<dbReference type="InterPro" id="IPR001387">
    <property type="entry name" value="Cro/C1-type_HTH"/>
</dbReference>
<dbReference type="Gene3D" id="1.10.260.40">
    <property type="entry name" value="lambda repressor-like DNA-binding domains"/>
    <property type="match status" value="1"/>
</dbReference>
<keyword evidence="3" id="KW-0804">Transcription</keyword>
<dbReference type="PROSITE" id="PS50932">
    <property type="entry name" value="HTH_LACI_2"/>
    <property type="match status" value="1"/>
</dbReference>
<proteinExistence type="predicted"/>
<evidence type="ECO:0000256" key="1">
    <source>
        <dbReference type="ARBA" id="ARBA00023015"/>
    </source>
</evidence>
<dbReference type="InterPro" id="IPR046335">
    <property type="entry name" value="LacI/GalR-like_sensor"/>
</dbReference>
<sequence>MSVTIKDVARAAGVSPSTVSRVITKHSTVNKLTAQKVRKIMEELEYHPNIIAQSLVSKSTSTIGVLFPKTAEQLYMNLFFIEVIRGIFSETTASMYDVLTTTGATIDEELQATMNLVRGKRVDGLILLQSRVNDPIIQFLQAEGFPFVLIGRHVQDDSLLSVDNDNVKACYDAVKHMVEQGHERIAFVNGPSDLVVCKDRQAGYEQGLKDAGLPIRDDYTLDGSQFSSFQAVSTFMSLPERPTALIVQDDLMCMDLIRTFKEMHIRVPEDMAMISFNKMSIGGLVNPTLSNIDIDIFQLGKTAVELLVKQIRSEKIEQCRWIVPHQILSRQSSVLGSS</sequence>
<name>A0ABW5RFG8_9BACL</name>
<evidence type="ECO:0000256" key="2">
    <source>
        <dbReference type="ARBA" id="ARBA00023125"/>
    </source>
</evidence>
<dbReference type="RefSeq" id="WP_379930727.1">
    <property type="nucleotide sequence ID" value="NZ_JBHUMM010000043.1"/>
</dbReference>
<dbReference type="SMART" id="SM00354">
    <property type="entry name" value="HTH_LACI"/>
    <property type="match status" value="1"/>
</dbReference>
<keyword evidence="1" id="KW-0805">Transcription regulation</keyword>
<dbReference type="PROSITE" id="PS00356">
    <property type="entry name" value="HTH_LACI_1"/>
    <property type="match status" value="1"/>
</dbReference>
<gene>
    <name evidence="6" type="ORF">ACFSUC_16475</name>
</gene>
<dbReference type="Gene3D" id="3.40.50.2300">
    <property type="match status" value="2"/>
</dbReference>
<keyword evidence="2 6" id="KW-0238">DNA-binding</keyword>
<dbReference type="PROSITE" id="PS50943">
    <property type="entry name" value="HTH_CROC1"/>
    <property type="match status" value="1"/>
</dbReference>
<protein>
    <submittedName>
        <fullName evidence="6">LacI family DNA-binding transcriptional regulator</fullName>
    </submittedName>
</protein>
<reference evidence="7" key="1">
    <citation type="journal article" date="2019" name="Int. J. Syst. Evol. Microbiol.">
        <title>The Global Catalogue of Microorganisms (GCM) 10K type strain sequencing project: providing services to taxonomists for standard genome sequencing and annotation.</title>
        <authorList>
            <consortium name="The Broad Institute Genomics Platform"/>
            <consortium name="The Broad Institute Genome Sequencing Center for Infectious Disease"/>
            <person name="Wu L."/>
            <person name="Ma J."/>
        </authorList>
    </citation>
    <scope>NUCLEOTIDE SEQUENCE [LARGE SCALE GENOMIC DNA]</scope>
    <source>
        <strain evidence="7">KCTC 33676</strain>
    </source>
</reference>
<keyword evidence="7" id="KW-1185">Reference proteome</keyword>
<dbReference type="InterPro" id="IPR010982">
    <property type="entry name" value="Lambda_DNA-bd_dom_sf"/>
</dbReference>
<feature type="domain" description="HTH lacI-type" evidence="4">
    <location>
        <begin position="3"/>
        <end position="57"/>
    </location>
</feature>
<dbReference type="Pfam" id="PF13377">
    <property type="entry name" value="Peripla_BP_3"/>
    <property type="match status" value="1"/>
</dbReference>
<dbReference type="PANTHER" id="PTHR30146">
    <property type="entry name" value="LACI-RELATED TRANSCRIPTIONAL REPRESSOR"/>
    <property type="match status" value="1"/>
</dbReference>
<dbReference type="SUPFAM" id="SSF47413">
    <property type="entry name" value="lambda repressor-like DNA-binding domains"/>
    <property type="match status" value="1"/>
</dbReference>
<accession>A0ABW5RFG8</accession>
<dbReference type="SUPFAM" id="SSF53822">
    <property type="entry name" value="Periplasmic binding protein-like I"/>
    <property type="match status" value="1"/>
</dbReference>
<dbReference type="CDD" id="cd06294">
    <property type="entry name" value="PBP1_MalR-like"/>
    <property type="match status" value="1"/>
</dbReference>
<dbReference type="Proteomes" id="UP001597497">
    <property type="component" value="Unassembled WGS sequence"/>
</dbReference>
<dbReference type="PANTHER" id="PTHR30146:SF109">
    <property type="entry name" value="HTH-TYPE TRANSCRIPTIONAL REGULATOR GALS"/>
    <property type="match status" value="1"/>
</dbReference>
<dbReference type="GO" id="GO:0003677">
    <property type="term" value="F:DNA binding"/>
    <property type="evidence" value="ECO:0007669"/>
    <property type="project" value="UniProtKB-KW"/>
</dbReference>
<evidence type="ECO:0000313" key="7">
    <source>
        <dbReference type="Proteomes" id="UP001597497"/>
    </source>
</evidence>
<evidence type="ECO:0000313" key="6">
    <source>
        <dbReference type="EMBL" id="MFD2673169.1"/>
    </source>
</evidence>
<dbReference type="CDD" id="cd01392">
    <property type="entry name" value="HTH_LacI"/>
    <property type="match status" value="1"/>
</dbReference>
<evidence type="ECO:0000259" key="4">
    <source>
        <dbReference type="PROSITE" id="PS50932"/>
    </source>
</evidence>
<evidence type="ECO:0000256" key="3">
    <source>
        <dbReference type="ARBA" id="ARBA00023163"/>
    </source>
</evidence>
<dbReference type="InterPro" id="IPR028082">
    <property type="entry name" value="Peripla_BP_I"/>
</dbReference>
<comment type="caution">
    <text evidence="6">The sequence shown here is derived from an EMBL/GenBank/DDBJ whole genome shotgun (WGS) entry which is preliminary data.</text>
</comment>